<evidence type="ECO:0000256" key="1">
    <source>
        <dbReference type="SAM" id="MobiDB-lite"/>
    </source>
</evidence>
<evidence type="ECO:0000313" key="3">
    <source>
        <dbReference type="Proteomes" id="UP000267081"/>
    </source>
</evidence>
<gene>
    <name evidence="2" type="ORF">EIY87_18055</name>
</gene>
<sequence length="88" mass="9591">MTRHRYQPQTGPEHYATANFLINQVENDGNVTLSHEHRMERIGLAQVHATLALAAATALGARMNNGASPADGEDWAAITNVPKRGERT</sequence>
<organism evidence="2 3">
    <name type="scientific">Amycolatopsis eburnea</name>
    <dbReference type="NCBI Taxonomy" id="2267691"/>
    <lineage>
        <taxon>Bacteria</taxon>
        <taxon>Bacillati</taxon>
        <taxon>Actinomycetota</taxon>
        <taxon>Actinomycetes</taxon>
        <taxon>Pseudonocardiales</taxon>
        <taxon>Pseudonocardiaceae</taxon>
        <taxon>Amycolatopsis</taxon>
    </lineage>
</organism>
<dbReference type="Proteomes" id="UP000267081">
    <property type="component" value="Unassembled WGS sequence"/>
</dbReference>
<dbReference type="EMBL" id="RSEC01000036">
    <property type="protein sequence ID" value="RSD20114.1"/>
    <property type="molecule type" value="Genomic_DNA"/>
</dbReference>
<accession>A0A3R9FPE7</accession>
<comment type="caution">
    <text evidence="2">The sequence shown here is derived from an EMBL/GenBank/DDBJ whole genome shotgun (WGS) entry which is preliminary data.</text>
</comment>
<feature type="region of interest" description="Disordered" evidence="1">
    <location>
        <begin position="64"/>
        <end position="88"/>
    </location>
</feature>
<keyword evidence="3" id="KW-1185">Reference proteome</keyword>
<reference evidence="2 3" key="1">
    <citation type="submission" date="2018-12" db="EMBL/GenBank/DDBJ databases">
        <title>Amycolatopsis eburnea sp. nov. actinomycete associate with arbuscular mycorrhiza fungal spore.</title>
        <authorList>
            <person name="Lumyong S."/>
            <person name="Chaiya L."/>
        </authorList>
    </citation>
    <scope>NUCLEOTIDE SEQUENCE [LARGE SCALE GENOMIC DNA]</scope>
    <source>
        <strain evidence="2 3">GLM-1</strain>
    </source>
</reference>
<dbReference type="AlphaFoldDB" id="A0A3R9FPE7"/>
<dbReference type="RefSeq" id="WP_125309393.1">
    <property type="nucleotide sequence ID" value="NZ_RSEC01000036.1"/>
</dbReference>
<evidence type="ECO:0000313" key="2">
    <source>
        <dbReference type="EMBL" id="RSD20114.1"/>
    </source>
</evidence>
<proteinExistence type="predicted"/>
<protein>
    <submittedName>
        <fullName evidence="2">Uncharacterized protein</fullName>
    </submittedName>
</protein>
<name>A0A3R9FPE7_9PSEU</name>